<evidence type="ECO:0000256" key="3">
    <source>
        <dbReference type="ARBA" id="ARBA00022927"/>
    </source>
</evidence>
<keyword evidence="6" id="KW-1185">Reference proteome</keyword>
<evidence type="ECO:0000256" key="4">
    <source>
        <dbReference type="SAM" id="MobiDB-lite"/>
    </source>
</evidence>
<gene>
    <name evidence="5" type="ORF">HPB51_020386</name>
</gene>
<dbReference type="Gene3D" id="1.25.10.10">
    <property type="entry name" value="Leucine-rich Repeat Variant"/>
    <property type="match status" value="1"/>
</dbReference>
<comment type="caution">
    <text evidence="5">The sequence shown here is derived from an EMBL/GenBank/DDBJ whole genome shotgun (WGS) entry which is preliminary data.</text>
</comment>
<dbReference type="PANTHER" id="PTHR10997:SF18">
    <property type="entry name" value="D-IMPORTIN 7_RANBP7"/>
    <property type="match status" value="1"/>
</dbReference>
<keyword evidence="2" id="KW-0963">Cytoplasm</keyword>
<dbReference type="VEuPathDB" id="VectorBase:LOC119169136"/>
<dbReference type="InterPro" id="IPR016024">
    <property type="entry name" value="ARM-type_fold"/>
</dbReference>
<reference evidence="5" key="2">
    <citation type="submission" date="2021-09" db="EMBL/GenBank/DDBJ databases">
        <authorList>
            <person name="Jia N."/>
            <person name="Wang J."/>
            <person name="Shi W."/>
            <person name="Du L."/>
            <person name="Sun Y."/>
            <person name="Zhan W."/>
            <person name="Jiang J."/>
            <person name="Wang Q."/>
            <person name="Zhang B."/>
            <person name="Ji P."/>
            <person name="Sakyi L.B."/>
            <person name="Cui X."/>
            <person name="Yuan T."/>
            <person name="Jiang B."/>
            <person name="Yang W."/>
            <person name="Lam T.T.-Y."/>
            <person name="Chang Q."/>
            <person name="Ding S."/>
            <person name="Wang X."/>
            <person name="Zhu J."/>
            <person name="Ruan X."/>
            <person name="Zhao L."/>
            <person name="Wei J."/>
            <person name="Que T."/>
            <person name="Du C."/>
            <person name="Cheng J."/>
            <person name="Dai P."/>
            <person name="Han X."/>
            <person name="Huang E."/>
            <person name="Gao Y."/>
            <person name="Liu J."/>
            <person name="Shao H."/>
            <person name="Ye R."/>
            <person name="Li L."/>
            <person name="Wei W."/>
            <person name="Wang X."/>
            <person name="Wang C."/>
            <person name="Huo Q."/>
            <person name="Li W."/>
            <person name="Guo W."/>
            <person name="Chen H."/>
            <person name="Chen S."/>
            <person name="Zhou L."/>
            <person name="Zhou L."/>
            <person name="Ni X."/>
            <person name="Tian J."/>
            <person name="Zhou Y."/>
            <person name="Sheng Y."/>
            <person name="Liu T."/>
            <person name="Pan Y."/>
            <person name="Xia L."/>
            <person name="Li J."/>
            <person name="Zhao F."/>
            <person name="Cao W."/>
        </authorList>
    </citation>
    <scope>NUCLEOTIDE SEQUENCE</scope>
    <source>
        <strain evidence="5">Rmic-2018</strain>
        <tissue evidence="5">Larvae</tissue>
    </source>
</reference>
<evidence type="ECO:0000256" key="1">
    <source>
        <dbReference type="ARBA" id="ARBA00004496"/>
    </source>
</evidence>
<dbReference type="Proteomes" id="UP000821866">
    <property type="component" value="Unassembled WGS sequence"/>
</dbReference>
<protein>
    <submittedName>
        <fullName evidence="5">Uncharacterized protein</fullName>
    </submittedName>
</protein>
<evidence type="ECO:0000313" key="5">
    <source>
        <dbReference type="EMBL" id="KAH8026402.1"/>
    </source>
</evidence>
<accession>A0A9J6DWX5</accession>
<keyword evidence="3" id="KW-0653">Protein transport</keyword>
<comment type="subcellular location">
    <subcellularLocation>
        <location evidence="1">Cytoplasm</location>
    </subcellularLocation>
</comment>
<evidence type="ECO:0000313" key="6">
    <source>
        <dbReference type="Proteomes" id="UP000821866"/>
    </source>
</evidence>
<dbReference type="AlphaFoldDB" id="A0A9J6DWX5"/>
<dbReference type="PANTHER" id="PTHR10997">
    <property type="entry name" value="IMPORTIN-7, 8, 11"/>
    <property type="match status" value="1"/>
</dbReference>
<evidence type="ECO:0000256" key="2">
    <source>
        <dbReference type="ARBA" id="ARBA00022490"/>
    </source>
</evidence>
<feature type="region of interest" description="Disordered" evidence="4">
    <location>
        <begin position="110"/>
        <end position="159"/>
    </location>
</feature>
<dbReference type="SUPFAM" id="SSF48371">
    <property type="entry name" value="ARM repeat"/>
    <property type="match status" value="1"/>
</dbReference>
<dbReference type="InterPro" id="IPR011989">
    <property type="entry name" value="ARM-like"/>
</dbReference>
<dbReference type="GO" id="GO:0005635">
    <property type="term" value="C:nuclear envelope"/>
    <property type="evidence" value="ECO:0007669"/>
    <property type="project" value="TreeGrafter"/>
</dbReference>
<proteinExistence type="predicted"/>
<organism evidence="5 6">
    <name type="scientific">Rhipicephalus microplus</name>
    <name type="common">Cattle tick</name>
    <name type="synonym">Boophilus microplus</name>
    <dbReference type="NCBI Taxonomy" id="6941"/>
    <lineage>
        <taxon>Eukaryota</taxon>
        <taxon>Metazoa</taxon>
        <taxon>Ecdysozoa</taxon>
        <taxon>Arthropoda</taxon>
        <taxon>Chelicerata</taxon>
        <taxon>Arachnida</taxon>
        <taxon>Acari</taxon>
        <taxon>Parasitiformes</taxon>
        <taxon>Ixodida</taxon>
        <taxon>Ixodoidea</taxon>
        <taxon>Ixodidae</taxon>
        <taxon>Rhipicephalinae</taxon>
        <taxon>Rhipicephalus</taxon>
        <taxon>Boophilus</taxon>
    </lineage>
</organism>
<feature type="compositionally biased region" description="Acidic residues" evidence="4">
    <location>
        <begin position="112"/>
        <end position="148"/>
    </location>
</feature>
<name>A0A9J6DWX5_RHIMP</name>
<dbReference type="EMBL" id="JABSTU010000007">
    <property type="protein sequence ID" value="KAH8026402.1"/>
    <property type="molecule type" value="Genomic_DNA"/>
</dbReference>
<dbReference type="GO" id="GO:0006606">
    <property type="term" value="P:protein import into nucleus"/>
    <property type="evidence" value="ECO:0007669"/>
    <property type="project" value="TreeGrafter"/>
</dbReference>
<dbReference type="GO" id="GO:0005829">
    <property type="term" value="C:cytosol"/>
    <property type="evidence" value="ECO:0007669"/>
    <property type="project" value="TreeGrafter"/>
</dbReference>
<reference evidence="5" key="1">
    <citation type="journal article" date="2020" name="Cell">
        <title>Large-Scale Comparative Analyses of Tick Genomes Elucidate Their Genetic Diversity and Vector Capacities.</title>
        <authorList>
            <consortium name="Tick Genome and Microbiome Consortium (TIGMIC)"/>
            <person name="Jia N."/>
            <person name="Wang J."/>
            <person name="Shi W."/>
            <person name="Du L."/>
            <person name="Sun Y."/>
            <person name="Zhan W."/>
            <person name="Jiang J.F."/>
            <person name="Wang Q."/>
            <person name="Zhang B."/>
            <person name="Ji P."/>
            <person name="Bell-Sakyi L."/>
            <person name="Cui X.M."/>
            <person name="Yuan T.T."/>
            <person name="Jiang B.G."/>
            <person name="Yang W.F."/>
            <person name="Lam T.T."/>
            <person name="Chang Q.C."/>
            <person name="Ding S.J."/>
            <person name="Wang X.J."/>
            <person name="Zhu J.G."/>
            <person name="Ruan X.D."/>
            <person name="Zhao L."/>
            <person name="Wei J.T."/>
            <person name="Ye R.Z."/>
            <person name="Que T.C."/>
            <person name="Du C.H."/>
            <person name="Zhou Y.H."/>
            <person name="Cheng J.X."/>
            <person name="Dai P.F."/>
            <person name="Guo W.B."/>
            <person name="Han X.H."/>
            <person name="Huang E.J."/>
            <person name="Li L.F."/>
            <person name="Wei W."/>
            <person name="Gao Y.C."/>
            <person name="Liu J.Z."/>
            <person name="Shao H.Z."/>
            <person name="Wang X."/>
            <person name="Wang C.C."/>
            <person name="Yang T.C."/>
            <person name="Huo Q.B."/>
            <person name="Li W."/>
            <person name="Chen H.Y."/>
            <person name="Chen S.E."/>
            <person name="Zhou L.G."/>
            <person name="Ni X.B."/>
            <person name="Tian J.H."/>
            <person name="Sheng Y."/>
            <person name="Liu T."/>
            <person name="Pan Y.S."/>
            <person name="Xia L.Y."/>
            <person name="Li J."/>
            <person name="Zhao F."/>
            <person name="Cao W.C."/>
        </authorList>
    </citation>
    <scope>NUCLEOTIDE SEQUENCE</scope>
    <source>
        <strain evidence="5">Rmic-2018</strain>
    </source>
</reference>
<keyword evidence="3" id="KW-0813">Transport</keyword>
<sequence>MNAWNVQTVPHHSGLVAKVVIAALYYNPVLLFETLSKIQRPDTQENLLDYFVKMWLGNIELHDRKMCVLGLCTLISQQSRPQALVEVAPQVVPSLLVLFDGLKRAYAYRAQEEEESDEEEEDDDDCENDDPDEDDDDEDEEDEEEETALESYTTPLDDDECPIDEYQVFKEVMQGLQSADPMWFSALTSGLSAEQHKSLQEVYVLADQRKAAAASGVFLYFAAFSLETRLLLSAVWDTAKRHFPAGATVPREALHLWYWTVDAQLPVPPIRWEYVPKSTSAALLPMTPAAVFALSALIELVDCCLWLSSVLKGVGRNDCHLKHQSDLVCCGDFPGVS</sequence>